<proteinExistence type="inferred from homology"/>
<gene>
    <name evidence="1" type="primary">pxpA</name>
    <name evidence="2" type="ORF">EV690_3571</name>
</gene>
<dbReference type="GO" id="GO:0005975">
    <property type="term" value="P:carbohydrate metabolic process"/>
    <property type="evidence" value="ECO:0007669"/>
    <property type="project" value="InterPro"/>
</dbReference>
<comment type="function">
    <text evidence="1">Catalyzes the cleavage of 5-oxoproline to form L-glutamate coupled to the hydrolysis of ATP to ADP and inorganic phosphate.</text>
</comment>
<dbReference type="AlphaFoldDB" id="A0A4R1J8G0"/>
<dbReference type="RefSeq" id="WP_131914302.1">
    <property type="nucleotide sequence ID" value="NZ_OU594967.1"/>
</dbReference>
<dbReference type="CDD" id="cd10787">
    <property type="entry name" value="LamB_YcsF_like"/>
    <property type="match status" value="1"/>
</dbReference>
<dbReference type="NCBIfam" id="NF003814">
    <property type="entry name" value="PRK05406.1-3"/>
    <property type="match status" value="1"/>
</dbReference>
<evidence type="ECO:0000256" key="1">
    <source>
        <dbReference type="HAMAP-Rule" id="MF_00691"/>
    </source>
</evidence>
<dbReference type="PANTHER" id="PTHR30292:SF0">
    <property type="entry name" value="5-OXOPROLINASE SUBUNIT A"/>
    <property type="match status" value="1"/>
</dbReference>
<dbReference type="InterPro" id="IPR005501">
    <property type="entry name" value="LamB/YcsF/PxpA-like"/>
</dbReference>
<dbReference type="EMBL" id="SMGD01000018">
    <property type="protein sequence ID" value="TCK46620.1"/>
    <property type="molecule type" value="Genomic_DNA"/>
</dbReference>
<dbReference type="GO" id="GO:0005524">
    <property type="term" value="F:ATP binding"/>
    <property type="evidence" value="ECO:0007669"/>
    <property type="project" value="UniProtKB-UniRule"/>
</dbReference>
<evidence type="ECO:0000313" key="3">
    <source>
        <dbReference type="Proteomes" id="UP000295565"/>
    </source>
</evidence>
<name>A0A4R1J8G0_9GAMM</name>
<keyword evidence="1" id="KW-0378">Hydrolase</keyword>
<dbReference type="InterPro" id="IPR011330">
    <property type="entry name" value="Glyco_hydro/deAcase_b/a-brl"/>
</dbReference>
<comment type="catalytic activity">
    <reaction evidence="1">
        <text>5-oxo-L-proline + ATP + 2 H2O = L-glutamate + ADP + phosphate + H(+)</text>
        <dbReference type="Rhea" id="RHEA:10348"/>
        <dbReference type="ChEBI" id="CHEBI:15377"/>
        <dbReference type="ChEBI" id="CHEBI:15378"/>
        <dbReference type="ChEBI" id="CHEBI:29985"/>
        <dbReference type="ChEBI" id="CHEBI:30616"/>
        <dbReference type="ChEBI" id="CHEBI:43474"/>
        <dbReference type="ChEBI" id="CHEBI:58402"/>
        <dbReference type="ChEBI" id="CHEBI:456216"/>
        <dbReference type="EC" id="3.5.2.9"/>
    </reaction>
</comment>
<reference evidence="2 3" key="1">
    <citation type="submission" date="2019-03" db="EMBL/GenBank/DDBJ databases">
        <title>Genomic Encyclopedia of Type Strains, Phase IV (KMG-IV): sequencing the most valuable type-strain genomes for metagenomic binning, comparative biology and taxonomic classification.</title>
        <authorList>
            <person name="Goeker M."/>
        </authorList>
    </citation>
    <scope>NUCLEOTIDE SEQUENCE [LARGE SCALE GENOMIC DNA]</scope>
    <source>
        <strain evidence="2 3">DSM 18577</strain>
    </source>
</reference>
<comment type="caution">
    <text evidence="2">The sequence shown here is derived from an EMBL/GenBank/DDBJ whole genome shotgun (WGS) entry which is preliminary data.</text>
</comment>
<evidence type="ECO:0000313" key="2">
    <source>
        <dbReference type="EMBL" id="TCK46620.1"/>
    </source>
</evidence>
<keyword evidence="1" id="KW-0067">ATP-binding</keyword>
<protein>
    <recommendedName>
        <fullName evidence="1">5-oxoprolinase subunit A</fullName>
        <shortName evidence="1">5-OPase subunit A</shortName>
        <ecNumber evidence="1">3.5.2.9</ecNumber>
    </recommendedName>
    <alternativeName>
        <fullName evidence="1">5-oxoprolinase (ATP-hydrolyzing) subunit A</fullName>
    </alternativeName>
</protein>
<keyword evidence="3" id="KW-1185">Reference proteome</keyword>
<dbReference type="GO" id="GO:0017168">
    <property type="term" value="F:5-oxoprolinase (ATP-hydrolyzing) activity"/>
    <property type="evidence" value="ECO:0007669"/>
    <property type="project" value="UniProtKB-UniRule"/>
</dbReference>
<sequence length="252" mass="26983">MVSIDLNSDLGESYGAWRMGDDQAMLDIVSSANIACGFHAGDPATILTTLRQAKDAKVAIGAHISYPDRVGFGRRKMDLSYSELFSDSLYQISALSGLAHSVNVQVRYVKPHGALYNSIAQDLAQAQAVIDAITAFDSSLAMVVLAGSPLVELAKQQGIRVIQEVFADRAYQKDGQLVSRRIQGAVIADPDLICQRMISLINTSKIPTIDGGYTSVQADSICVHGDNPEAVAIASKLRDALKQVGINIQAFS</sequence>
<dbReference type="Proteomes" id="UP000295565">
    <property type="component" value="Unassembled WGS sequence"/>
</dbReference>
<accession>A0A4R1J8G0</accession>
<dbReference type="EC" id="3.5.2.9" evidence="1"/>
<keyword evidence="1" id="KW-0547">Nucleotide-binding</keyword>
<dbReference type="SUPFAM" id="SSF88713">
    <property type="entry name" value="Glycoside hydrolase/deacetylase"/>
    <property type="match status" value="1"/>
</dbReference>
<organism evidence="2 3">
    <name type="scientific">Celerinatantimonas diazotrophica</name>
    <dbReference type="NCBI Taxonomy" id="412034"/>
    <lineage>
        <taxon>Bacteria</taxon>
        <taxon>Pseudomonadati</taxon>
        <taxon>Pseudomonadota</taxon>
        <taxon>Gammaproteobacteria</taxon>
        <taxon>Celerinatantimonadaceae</taxon>
        <taxon>Celerinatantimonas</taxon>
    </lineage>
</organism>
<dbReference type="NCBIfam" id="NF003816">
    <property type="entry name" value="PRK05406.1-5"/>
    <property type="match status" value="1"/>
</dbReference>
<dbReference type="Gene3D" id="3.20.20.370">
    <property type="entry name" value="Glycoside hydrolase/deacetylase"/>
    <property type="match status" value="1"/>
</dbReference>
<comment type="similarity">
    <text evidence="1">Belongs to the LamB/PxpA family.</text>
</comment>
<dbReference type="Pfam" id="PF03746">
    <property type="entry name" value="LamB_YcsF"/>
    <property type="match status" value="1"/>
</dbReference>
<dbReference type="HAMAP" id="MF_00691">
    <property type="entry name" value="PxpA"/>
    <property type="match status" value="1"/>
</dbReference>
<dbReference type="PANTHER" id="PTHR30292">
    <property type="entry name" value="UNCHARACTERIZED PROTEIN YBGL-RELATED"/>
    <property type="match status" value="1"/>
</dbReference>
<comment type="subunit">
    <text evidence="1">Forms a complex composed of PxpA, PxpB and PxpC.</text>
</comment>
<dbReference type="OrthoDB" id="9773478at2"/>